<dbReference type="InterPro" id="IPR000857">
    <property type="entry name" value="MyTH4_dom"/>
</dbReference>
<evidence type="ECO:0000313" key="4">
    <source>
        <dbReference type="EMBL" id="CAF5007970.1"/>
    </source>
</evidence>
<protein>
    <submittedName>
        <fullName evidence="4">Uncharacterized protein</fullName>
    </submittedName>
</protein>
<reference evidence="4" key="1">
    <citation type="submission" date="2021-02" db="EMBL/GenBank/DDBJ databases">
        <authorList>
            <person name="Nowell W R."/>
        </authorList>
    </citation>
    <scope>NUCLEOTIDE SEQUENCE</scope>
</reference>
<evidence type="ECO:0000259" key="3">
    <source>
        <dbReference type="PROSITE" id="PS51016"/>
    </source>
</evidence>
<dbReference type="FunFam" id="3.10.20.90:FF:000051">
    <property type="entry name" value="Unconventional myosin-VIIa"/>
    <property type="match status" value="1"/>
</dbReference>
<sequence length="156" mass="18618">RSRKHQLAADCFARLQRILKNGQRKHPPHQVEVEAIQHMTTQIYHKVYFPDDTSEAFEVDSSTRAKDFCRNIADRLKLQSSEGFSLFVKILDKVISVPEGDFFFDFVRHLTEWIKKTKQREDPPKYTYQIFFMRKLWTNAVPGKDRMADIIFHYHQ</sequence>
<dbReference type="GO" id="GO:0005856">
    <property type="term" value="C:cytoskeleton"/>
    <property type="evidence" value="ECO:0007669"/>
    <property type="project" value="InterPro"/>
</dbReference>
<dbReference type="InterPro" id="IPR038185">
    <property type="entry name" value="MyTH4_dom_sf"/>
</dbReference>
<dbReference type="Proteomes" id="UP000663848">
    <property type="component" value="Unassembled WGS sequence"/>
</dbReference>
<dbReference type="PROSITE" id="PS50057">
    <property type="entry name" value="FERM_3"/>
    <property type="match status" value="1"/>
</dbReference>
<feature type="non-terminal residue" evidence="4">
    <location>
        <position position="156"/>
    </location>
</feature>
<dbReference type="PANTHER" id="PTHR22692">
    <property type="entry name" value="MYOSIN VII, XV"/>
    <property type="match status" value="1"/>
</dbReference>
<feature type="non-terminal residue" evidence="4">
    <location>
        <position position="1"/>
    </location>
</feature>
<comment type="similarity">
    <text evidence="1">Belongs to the TRAFAC class myosin-kinesin ATPase superfamily. Myosin family.</text>
</comment>
<evidence type="ECO:0000313" key="5">
    <source>
        <dbReference type="Proteomes" id="UP000663848"/>
    </source>
</evidence>
<dbReference type="InterPro" id="IPR051567">
    <property type="entry name" value="Unconventional_Myosin_ATPase"/>
</dbReference>
<organism evidence="4 5">
    <name type="scientific">Rotaria socialis</name>
    <dbReference type="NCBI Taxonomy" id="392032"/>
    <lineage>
        <taxon>Eukaryota</taxon>
        <taxon>Metazoa</taxon>
        <taxon>Spiralia</taxon>
        <taxon>Gnathifera</taxon>
        <taxon>Rotifera</taxon>
        <taxon>Eurotatoria</taxon>
        <taxon>Bdelloidea</taxon>
        <taxon>Philodinida</taxon>
        <taxon>Philodinidae</taxon>
        <taxon>Rotaria</taxon>
    </lineage>
</organism>
<evidence type="ECO:0000259" key="2">
    <source>
        <dbReference type="PROSITE" id="PS50057"/>
    </source>
</evidence>
<feature type="domain" description="MyTH4" evidence="3">
    <location>
        <begin position="1"/>
        <end position="37"/>
    </location>
</feature>
<evidence type="ECO:0000256" key="1">
    <source>
        <dbReference type="ARBA" id="ARBA00008314"/>
    </source>
</evidence>
<dbReference type="SUPFAM" id="SSF54236">
    <property type="entry name" value="Ubiquitin-like"/>
    <property type="match status" value="1"/>
</dbReference>
<dbReference type="Pfam" id="PF21989">
    <property type="entry name" value="RA_2"/>
    <property type="match status" value="1"/>
</dbReference>
<comment type="caution">
    <text evidence="4">The sequence shown here is derived from an EMBL/GenBank/DDBJ whole genome shotgun (WGS) entry which is preliminary data.</text>
</comment>
<dbReference type="AlphaFoldDB" id="A0A822ASV1"/>
<dbReference type="Gene3D" id="3.10.20.90">
    <property type="entry name" value="Phosphatidylinositol 3-kinase Catalytic Subunit, Chain A, domain 1"/>
    <property type="match status" value="1"/>
</dbReference>
<name>A0A822ASV1_9BILA</name>
<proteinExistence type="inferred from homology"/>
<dbReference type="PROSITE" id="PS51016">
    <property type="entry name" value="MYTH4"/>
    <property type="match status" value="1"/>
</dbReference>
<feature type="domain" description="FERM" evidence="2">
    <location>
        <begin position="43"/>
        <end position="156"/>
    </location>
</feature>
<gene>
    <name evidence="4" type="ORF">QYT958_LOCUS38807</name>
</gene>
<dbReference type="Gene3D" id="1.25.40.530">
    <property type="entry name" value="MyTH4 domain"/>
    <property type="match status" value="1"/>
</dbReference>
<dbReference type="PANTHER" id="PTHR22692:SF33">
    <property type="entry name" value="MYOSIN"/>
    <property type="match status" value="1"/>
</dbReference>
<dbReference type="InterPro" id="IPR000299">
    <property type="entry name" value="FERM_domain"/>
</dbReference>
<accession>A0A822ASV1</accession>
<dbReference type="CDD" id="cd17093">
    <property type="entry name" value="FERM2_F1_Myosin-VII"/>
    <property type="match status" value="1"/>
</dbReference>
<dbReference type="InterPro" id="IPR029071">
    <property type="entry name" value="Ubiquitin-like_domsf"/>
</dbReference>
<dbReference type="EMBL" id="CAJOBR010034718">
    <property type="protein sequence ID" value="CAF5007970.1"/>
    <property type="molecule type" value="Genomic_DNA"/>
</dbReference>